<evidence type="ECO:0000313" key="4">
    <source>
        <dbReference type="EMBL" id="WOL07450.1"/>
    </source>
</evidence>
<dbReference type="InterPro" id="IPR022212">
    <property type="entry name" value="DUF3741"/>
</dbReference>
<evidence type="ECO:0000259" key="2">
    <source>
        <dbReference type="Pfam" id="PF12552"/>
    </source>
</evidence>
<dbReference type="PANTHER" id="PTHR46634">
    <property type="entry name" value="M REDUCTASE II SUBUNIT GAMMA, PUTATIVE (DUF3741)-RELATED"/>
    <property type="match status" value="1"/>
</dbReference>
<dbReference type="Pfam" id="PF14309">
    <property type="entry name" value="DUF4378"/>
    <property type="match status" value="1"/>
</dbReference>
<protein>
    <recommendedName>
        <fullName evidence="6">DUF3741 domain-containing protein</fullName>
    </recommendedName>
</protein>
<feature type="compositionally biased region" description="Polar residues" evidence="1">
    <location>
        <begin position="640"/>
        <end position="656"/>
    </location>
</feature>
<dbReference type="PANTHER" id="PTHR46634:SF3">
    <property type="entry name" value="M REDUCTASE II SUBUNIT GAMMA, PUTATIVE (DUF3741)-RELATED"/>
    <property type="match status" value="1"/>
</dbReference>
<feature type="region of interest" description="Disordered" evidence="1">
    <location>
        <begin position="640"/>
        <end position="684"/>
    </location>
</feature>
<dbReference type="Pfam" id="PF12552">
    <property type="entry name" value="DUF3741"/>
    <property type="match status" value="1"/>
</dbReference>
<evidence type="ECO:0008006" key="6">
    <source>
        <dbReference type="Google" id="ProtNLM"/>
    </source>
</evidence>
<dbReference type="EMBL" id="CP136894">
    <property type="protein sequence ID" value="WOL07450.1"/>
    <property type="molecule type" value="Genomic_DNA"/>
</dbReference>
<name>A0AAQ3KEY3_9LILI</name>
<feature type="domain" description="DUF3741" evidence="2">
    <location>
        <begin position="140"/>
        <end position="182"/>
    </location>
</feature>
<reference evidence="4 5" key="1">
    <citation type="submission" date="2023-10" db="EMBL/GenBank/DDBJ databases">
        <title>Chromosome-scale genome assembly provides insights into flower coloration mechanisms of Canna indica.</title>
        <authorList>
            <person name="Li C."/>
        </authorList>
    </citation>
    <scope>NUCLEOTIDE SEQUENCE [LARGE SCALE GENOMIC DNA]</scope>
    <source>
        <tissue evidence="4">Flower</tissue>
    </source>
</reference>
<gene>
    <name evidence="4" type="ORF">Cni_G16191</name>
</gene>
<evidence type="ECO:0000256" key="1">
    <source>
        <dbReference type="SAM" id="MobiDB-lite"/>
    </source>
</evidence>
<keyword evidence="5" id="KW-1185">Reference proteome</keyword>
<feature type="compositionally biased region" description="Polar residues" evidence="1">
    <location>
        <begin position="665"/>
        <end position="674"/>
    </location>
</feature>
<feature type="region of interest" description="Disordered" evidence="1">
    <location>
        <begin position="343"/>
        <end position="363"/>
    </location>
</feature>
<feature type="domain" description="DUF4378" evidence="3">
    <location>
        <begin position="732"/>
        <end position="890"/>
    </location>
</feature>
<accession>A0AAQ3KEY3</accession>
<dbReference type="InterPro" id="IPR025486">
    <property type="entry name" value="DUF4378"/>
</dbReference>
<dbReference type="AlphaFoldDB" id="A0AAQ3KEY3"/>
<evidence type="ECO:0000313" key="5">
    <source>
        <dbReference type="Proteomes" id="UP001327560"/>
    </source>
</evidence>
<sequence>MSSYSSNKSYGTPIKMLIAKEMSKEAESKRKSLSIVAQLMGIDDMNIDGKHMPISTKRKLQEDYPSTTLAVELKGCHQQEVISINKPTPCVLQQYVYDKMEFRDAFKALQKPSRASIIKDQWGNCNEEPNENSRKVFVHKKLMDRKRPLEEERLKSKELQDALEVLSTNKNLFLKLLRDPDSIMPKHIRNIHMTPFQERHIAVLKPTKRFEKKSEKVAREEKYLLVNKNGSETIKKSCNKHHCSSGFTESKAENFTQPTRIVVLKPSTRMPNDMKAKVTPPTTLCKLLGRSGFFGDSGDSEGLESRIVEKKKSQQELKTVSCHQKDESLHSLVNSKRCTEKSSFSKSETDNIEEDGGSYSDLEILTPNSRRSWGNGKRTGSPCSFLTFSQASNSPNLSVVMEAKKQLLEKWASVASNENIQQFRTPRCSFSLGEMLAIKAVKEEENGDKFNVLSSLSCDREVEPELSTSCKTFSKIKIVEKESSLGNLSRSKSLPISISSYDHIGLSGVTSNFLINKSAGTKEVAKSKNDKSSFKEKISSFFFLKNKKTSREKFVSPLSAECIDNDESNSVSLAVNKYVESVNDPCSNFPMRSPEVNYEEVPGYATTPTSVTVVTKNSSIFIEKSNSCKKLGDEIGFRTYENSKGSQDQPSPTSVLDATFEDGTNDNVSQSSEANAGPHALSRASPIESVARSLSWDNIHLDMSSPDVSILNKESSKVEINEEDHFVFVQKLHSSDLGKSSTISAGCHSLQSHLHSVLLSEFLDWKEGESQFKEKRSRPDLLFNSTNSTLVEAGSTSSTTLQSAYPSTREFDRAVSDVVDSSVVSAEVWGLVKDSFLAETKWATSAGCTRSIMVDMPLMVGGYRLSNYSLEVQEITERISGDVLKDLIREAFPDINA</sequence>
<proteinExistence type="predicted"/>
<evidence type="ECO:0000259" key="3">
    <source>
        <dbReference type="Pfam" id="PF14309"/>
    </source>
</evidence>
<dbReference type="Proteomes" id="UP001327560">
    <property type="component" value="Chromosome 5"/>
</dbReference>
<organism evidence="4 5">
    <name type="scientific">Canna indica</name>
    <name type="common">Indian-shot</name>
    <dbReference type="NCBI Taxonomy" id="4628"/>
    <lineage>
        <taxon>Eukaryota</taxon>
        <taxon>Viridiplantae</taxon>
        <taxon>Streptophyta</taxon>
        <taxon>Embryophyta</taxon>
        <taxon>Tracheophyta</taxon>
        <taxon>Spermatophyta</taxon>
        <taxon>Magnoliopsida</taxon>
        <taxon>Liliopsida</taxon>
        <taxon>Zingiberales</taxon>
        <taxon>Cannaceae</taxon>
        <taxon>Canna</taxon>
    </lineage>
</organism>